<keyword evidence="1" id="KW-0677">Repeat</keyword>
<evidence type="ECO:0000313" key="5">
    <source>
        <dbReference type="Proteomes" id="UP000215902"/>
    </source>
</evidence>
<dbReference type="Pfam" id="PF01822">
    <property type="entry name" value="WSC"/>
    <property type="match status" value="1"/>
</dbReference>
<dbReference type="SMART" id="SM00321">
    <property type="entry name" value="WSC"/>
    <property type="match status" value="1"/>
</dbReference>
<dbReference type="InterPro" id="IPR051589">
    <property type="entry name" value="Sialate-O-sulfotransferase"/>
</dbReference>
<evidence type="ECO:0000259" key="3">
    <source>
        <dbReference type="PROSITE" id="PS51212"/>
    </source>
</evidence>
<dbReference type="PANTHER" id="PTHR45964">
    <property type="entry name" value="WSCD FAMILY MEMBER CG9164"/>
    <property type="match status" value="1"/>
</dbReference>
<proteinExistence type="predicted"/>
<dbReference type="EMBL" id="NIVC01002656">
    <property type="protein sequence ID" value="PAA56162.1"/>
    <property type="molecule type" value="Genomic_DNA"/>
</dbReference>
<dbReference type="OrthoDB" id="6083730at2759"/>
<accession>A0A267E653</accession>
<feature type="non-terminal residue" evidence="4">
    <location>
        <position position="218"/>
    </location>
</feature>
<reference evidence="4 5" key="1">
    <citation type="submission" date="2017-06" db="EMBL/GenBank/DDBJ databases">
        <title>A platform for efficient transgenesis in Macrostomum lignano, a flatworm model organism for stem cell research.</title>
        <authorList>
            <person name="Berezikov E."/>
        </authorList>
    </citation>
    <scope>NUCLEOTIDE SEQUENCE [LARGE SCALE GENOMIC DNA]</scope>
    <source>
        <strain evidence="4">DV1</strain>
        <tissue evidence="4">Whole organism</tissue>
    </source>
</reference>
<feature type="chain" id="PRO_5012017815" description="WSC domain-containing protein" evidence="2">
    <location>
        <begin position="29"/>
        <end position="218"/>
    </location>
</feature>
<dbReference type="InterPro" id="IPR002889">
    <property type="entry name" value="WSC_carb-bd"/>
</dbReference>
<keyword evidence="5" id="KW-1185">Reference proteome</keyword>
<evidence type="ECO:0000313" key="4">
    <source>
        <dbReference type="EMBL" id="PAA56162.1"/>
    </source>
</evidence>
<dbReference type="PANTHER" id="PTHR45964:SF5">
    <property type="entry name" value="WSCD FAMILY MEMBER CG9164"/>
    <property type="match status" value="1"/>
</dbReference>
<evidence type="ECO:0000256" key="2">
    <source>
        <dbReference type="SAM" id="SignalP"/>
    </source>
</evidence>
<sequence>MQMSLATSTAVLLISAAILANFFTHVESLMISKKYEYQGCFVHAREAQAIPLGHKVDNSSKMTADVCAEDCSWNDYAYFGLKSGSECWCGNRINSIKISFNFCNRICNGNFQETCGGSSHVQIYKGVSLASLKKKTAPTRSYWTRLPIMRPYIRDCGPVAATTNVHLTFSDCILMTQNVSECSCLKYCSLINLITQSCIHDVRADKATNKLISCNLSL</sequence>
<evidence type="ECO:0000256" key="1">
    <source>
        <dbReference type="ARBA" id="ARBA00022737"/>
    </source>
</evidence>
<protein>
    <recommendedName>
        <fullName evidence="3">WSC domain-containing protein</fullName>
    </recommendedName>
</protein>
<dbReference type="STRING" id="282301.A0A267E653"/>
<keyword evidence="2" id="KW-0732">Signal</keyword>
<dbReference type="Proteomes" id="UP000215902">
    <property type="component" value="Unassembled WGS sequence"/>
</dbReference>
<feature type="domain" description="WSC" evidence="3">
    <location>
        <begin position="34"/>
        <end position="127"/>
    </location>
</feature>
<dbReference type="AlphaFoldDB" id="A0A267E653"/>
<gene>
    <name evidence="4" type="ORF">BOX15_Mlig030891g2</name>
</gene>
<name>A0A267E653_9PLAT</name>
<dbReference type="PROSITE" id="PS51212">
    <property type="entry name" value="WSC"/>
    <property type="match status" value="1"/>
</dbReference>
<feature type="signal peptide" evidence="2">
    <location>
        <begin position="1"/>
        <end position="28"/>
    </location>
</feature>
<organism evidence="4 5">
    <name type="scientific">Macrostomum lignano</name>
    <dbReference type="NCBI Taxonomy" id="282301"/>
    <lineage>
        <taxon>Eukaryota</taxon>
        <taxon>Metazoa</taxon>
        <taxon>Spiralia</taxon>
        <taxon>Lophotrochozoa</taxon>
        <taxon>Platyhelminthes</taxon>
        <taxon>Rhabditophora</taxon>
        <taxon>Macrostomorpha</taxon>
        <taxon>Macrostomida</taxon>
        <taxon>Macrostomidae</taxon>
        <taxon>Macrostomum</taxon>
    </lineage>
</organism>
<comment type="caution">
    <text evidence="4">The sequence shown here is derived from an EMBL/GenBank/DDBJ whole genome shotgun (WGS) entry which is preliminary data.</text>
</comment>